<dbReference type="AlphaFoldDB" id="A0A975B570"/>
<keyword evidence="3" id="KW-1185">Reference proteome</keyword>
<proteinExistence type="predicted"/>
<evidence type="ECO:0000259" key="1">
    <source>
        <dbReference type="Pfam" id="PF14730"/>
    </source>
</evidence>
<feature type="domain" description="DUF4468" evidence="1">
    <location>
        <begin position="30"/>
        <end position="110"/>
    </location>
</feature>
<dbReference type="Proteomes" id="UP000663720">
    <property type="component" value="Chromosome"/>
</dbReference>
<accession>A0A975B570</accession>
<protein>
    <submittedName>
        <fullName evidence="2">DUF4468</fullName>
    </submittedName>
</protein>
<evidence type="ECO:0000313" key="3">
    <source>
        <dbReference type="Proteomes" id="UP000663720"/>
    </source>
</evidence>
<evidence type="ECO:0000313" key="2">
    <source>
        <dbReference type="EMBL" id="QTA79021.1"/>
    </source>
</evidence>
<reference evidence="2" key="1">
    <citation type="journal article" date="2021" name="Microb. Physiol.">
        <title>Proteogenomic Insights into the Physiology of Marine, Sulfate-Reducing, Filamentous Desulfonema limicola and Desulfonema magnum.</title>
        <authorList>
            <person name="Schnaars V."/>
            <person name="Wohlbrand L."/>
            <person name="Scheve S."/>
            <person name="Hinrichs C."/>
            <person name="Reinhardt R."/>
            <person name="Rabus R."/>
        </authorList>
    </citation>
    <scope>NUCLEOTIDE SEQUENCE</scope>
    <source>
        <strain evidence="2">5ac10</strain>
    </source>
</reference>
<organism evidence="2 3">
    <name type="scientific">Desulfonema limicola</name>
    <dbReference type="NCBI Taxonomy" id="45656"/>
    <lineage>
        <taxon>Bacteria</taxon>
        <taxon>Pseudomonadati</taxon>
        <taxon>Thermodesulfobacteriota</taxon>
        <taxon>Desulfobacteria</taxon>
        <taxon>Desulfobacterales</taxon>
        <taxon>Desulfococcaceae</taxon>
        <taxon>Desulfonema</taxon>
    </lineage>
</organism>
<dbReference type="EMBL" id="CP061799">
    <property type="protein sequence ID" value="QTA79021.1"/>
    <property type="molecule type" value="Genomic_DNA"/>
</dbReference>
<name>A0A975B570_9BACT</name>
<dbReference type="Gene3D" id="3.30.530.80">
    <property type="match status" value="1"/>
</dbReference>
<dbReference type="InterPro" id="IPR027823">
    <property type="entry name" value="DUF4468"/>
</dbReference>
<sequence>MLLMVWGCAGQPAPEPAPPDDLIIRRVSVIPGFTKKQLFDASKKWVAQSFSDSIDIIQYANSSKGIVIGKTFIPHERPNRLSTPDHYECRFTIMAETKDQKIRTTFKDFYLMSAFGPQIILKSDMEVIRPKLENTVNALISSFSAIVQEENW</sequence>
<dbReference type="KEGG" id="dli:dnl_12680"/>
<gene>
    <name evidence="2" type="ORF">dnl_12680</name>
</gene>
<dbReference type="Pfam" id="PF14730">
    <property type="entry name" value="DUF4468"/>
    <property type="match status" value="1"/>
</dbReference>